<feature type="domain" description="DUF7035" evidence="5">
    <location>
        <begin position="668"/>
        <end position="805"/>
    </location>
</feature>
<feature type="domain" description="ComC supersandwich" evidence="3">
    <location>
        <begin position="1106"/>
        <end position="1325"/>
    </location>
</feature>
<keyword evidence="2" id="KW-0732">Signal</keyword>
<dbReference type="Pfam" id="PF25820">
    <property type="entry name" value="DUF7949"/>
    <property type="match status" value="1"/>
</dbReference>
<keyword evidence="1" id="KW-1133">Transmembrane helix</keyword>
<dbReference type="RefSeq" id="XP_629411.1">
    <property type="nucleotide sequence ID" value="XM_629409.1"/>
</dbReference>
<protein>
    <submittedName>
        <fullName evidence="7">Uncharacterized protein</fullName>
    </submittedName>
</protein>
<comment type="caution">
    <text evidence="7">The sequence shown here is derived from an EMBL/GenBank/DDBJ whole genome shotgun (WGS) entry which is preliminary data.</text>
</comment>
<keyword evidence="1" id="KW-0812">Transmembrane</keyword>
<dbReference type="Pfam" id="PF23034">
    <property type="entry name" value="DUF7035"/>
    <property type="match status" value="1"/>
</dbReference>
<sequence length="1393" mass="157284">MKTNKKRIYLIILLLFINFIKSEVINLTDLKQYEKYQTFTSTQTCGFQFNILVKDDSFSIDRIDLDNSAPKSLGQYTNFTRFSTNRSTNFILNFANVEFGVYENINFTTIVNGVKKEWFILPKFTCNKIDSTKLKVTTINKINVNQIFIGSKLSGVIKIEGFGNENYPYLLSPNPSTMYSIIKSSSSMDVAFFYVHTIDPISILSNGSNLNFTISFFESPSISFSFEADSINTNDGDISVEILSPPSPQQNGNYQLIGTHSSPYILIKALPNSIFSIRNNGTPEFISQQGVNEREVTYYFRLPIGGIFDSPSNKKLQNSTVIIGNREGNSIFSHTFSYFFFNLNATFKNHSWSSSSFINLYSQVTEISTMSTKVTQLNIILLNYIVDHPFGLINGNLKNCSIDISITPQPFYPYPTQISASIDGNQQIFYDSSDRRGEITKPQILDYSFTTLYDNYVLLIFSFTSSNPIYMVVIDGFNVFYINSIVSGKDSNGTFECIFQQKLFQEGGIASLALIDNGGIQSTFSIGQFYQLPSSTSNEQRIFTIPQFINEISFTNIKAINFKYNDINTTNVSYWNTMTLELINSSISIGEPVQILFYYSNYDDFESYDLKLFLYWNNDKKHWSNDFKLPANLITGNVNYIIITTDGNFLSSNMFSNDWQLRVYSESADLLGPVFSNILKLLPTIINTNGDISFGWNLTIYDPINGFNNGHVIVRGGIDNSIYKFYLSSKNGRMELGETHSIVMVVENVTISQEYRITEVLLIDNQNRKSEFKEAELDKSYNNPKRVNPFLYYLNDSKINSIQVETGAIYSTNNEIDDFIITNIDTYHFSESIDQVNQLRNVNISFTFNQTLISNSIKKNTFPIVYFSSAHFTEPIIKSISKFNNISNEYFVNVEIPLNFSYPHKIGISIYGIINNAGFFNGYSSQQMLDSTFYQHEIEPYNNPINVNPNLYKAILTNRNSKFIIIGRGFKKNLILSINIKLESTSHPFTNFTIISTTSIELLVNPNLFTHLSISLSATVVGGKETNEIVIIPIIPTPIQPPIPSLSPIPTSQPQKCQGNPECGGPTNGYCKIGVGCLCYSPFIGIDCTSKIIIVTPPIVNPSKPETTIDVPTQSNNTTGNNNVKSIISIVALRELNSVTGEEVKIHYFEKWIYTNVSETISHYQSNITNNGGGSMVTNVKAILQWFKNDENITFANQELIMHSSTMKYTIELSPYTFSNPLNNLQIVMSAQIQSSKENTCSDKEFGNTVIDNSNYIKLKVDKNSFYGRYIKRGIIDDRVVSITNEVLDSNFNIKDNENSVQSFIGISIGNFKKSVIIDPDFSILLEQNSATSICKQQSSNKSLTKSQLIGIIIGSVAMFIVILIIIGKLIYSSSKCLPIKILVYKIFRNKKH</sequence>
<evidence type="ECO:0000259" key="4">
    <source>
        <dbReference type="Pfam" id="PF23033"/>
    </source>
</evidence>
<dbReference type="InterPro" id="IPR054484">
    <property type="entry name" value="ComC_SSD"/>
</dbReference>
<keyword evidence="1" id="KW-0472">Membrane</keyword>
<gene>
    <name evidence="7" type="primary">mipA</name>
    <name evidence="7" type="ORF">DDB_G0292812</name>
</gene>
<organism evidence="7 8">
    <name type="scientific">Dictyostelium discoideum</name>
    <name type="common">Social amoeba</name>
    <dbReference type="NCBI Taxonomy" id="44689"/>
    <lineage>
        <taxon>Eukaryota</taxon>
        <taxon>Amoebozoa</taxon>
        <taxon>Evosea</taxon>
        <taxon>Eumycetozoa</taxon>
        <taxon>Dictyostelia</taxon>
        <taxon>Dictyosteliales</taxon>
        <taxon>Dictyosteliaceae</taxon>
        <taxon>Dictyostelium</taxon>
    </lineage>
</organism>
<dbReference type="PhylomeDB" id="Q54CK5"/>
<dbReference type="HOGENOM" id="CLU_004923_0_0_1"/>
<dbReference type="PANTHER" id="PTHR31378">
    <property type="entry name" value="EGF-LIKE DOMAIN-CONTAINING PROTEIN-RELATED-RELATED"/>
    <property type="match status" value="1"/>
</dbReference>
<feature type="domain" description="DUF7949" evidence="6">
    <location>
        <begin position="1057"/>
        <end position="1092"/>
    </location>
</feature>
<accession>Q54CK5</accession>
<evidence type="ECO:0000259" key="3">
    <source>
        <dbReference type="Pfam" id="PF22933"/>
    </source>
</evidence>
<evidence type="ECO:0000256" key="1">
    <source>
        <dbReference type="SAM" id="Phobius"/>
    </source>
</evidence>
<dbReference type="AlphaFoldDB" id="Q54CK5"/>
<name>Q54CK5_DICDI</name>
<reference evidence="7 8" key="1">
    <citation type="journal article" date="2005" name="Nature">
        <title>The genome of the social amoeba Dictyostelium discoideum.</title>
        <authorList>
            <consortium name="The Dictyostelium discoideum Sequencing Consortium"/>
            <person name="Eichinger L."/>
            <person name="Pachebat J.A."/>
            <person name="Glockner G."/>
            <person name="Rajandream M.A."/>
            <person name="Sucgang R."/>
            <person name="Berriman M."/>
            <person name="Song J."/>
            <person name="Olsen R."/>
            <person name="Szafranski K."/>
            <person name="Xu Q."/>
            <person name="Tunggal B."/>
            <person name="Kummerfeld S."/>
            <person name="Madera M."/>
            <person name="Konfortov B.A."/>
            <person name="Rivero F."/>
            <person name="Bankier A.T."/>
            <person name="Lehmann R."/>
            <person name="Hamlin N."/>
            <person name="Davies R."/>
            <person name="Gaudet P."/>
            <person name="Fey P."/>
            <person name="Pilcher K."/>
            <person name="Chen G."/>
            <person name="Saunders D."/>
            <person name="Sodergren E."/>
            <person name="Davis P."/>
            <person name="Kerhornou A."/>
            <person name="Nie X."/>
            <person name="Hall N."/>
            <person name="Anjard C."/>
            <person name="Hemphill L."/>
            <person name="Bason N."/>
            <person name="Farbrother P."/>
            <person name="Desany B."/>
            <person name="Just E."/>
            <person name="Morio T."/>
            <person name="Rost R."/>
            <person name="Churcher C."/>
            <person name="Cooper J."/>
            <person name="Haydock S."/>
            <person name="van Driessche N."/>
            <person name="Cronin A."/>
            <person name="Goodhead I."/>
            <person name="Muzny D."/>
            <person name="Mourier T."/>
            <person name="Pain A."/>
            <person name="Lu M."/>
            <person name="Harper D."/>
            <person name="Lindsay R."/>
            <person name="Hauser H."/>
            <person name="James K."/>
            <person name="Quiles M."/>
            <person name="Madan Babu M."/>
            <person name="Saito T."/>
            <person name="Buchrieser C."/>
            <person name="Wardroper A."/>
            <person name="Felder M."/>
            <person name="Thangavelu M."/>
            <person name="Johnson D."/>
            <person name="Knights A."/>
            <person name="Loulseged H."/>
            <person name="Mungall K."/>
            <person name="Oliver K."/>
            <person name="Price C."/>
            <person name="Quail M.A."/>
            <person name="Urushihara H."/>
            <person name="Hernandez J."/>
            <person name="Rabbinowitsch E."/>
            <person name="Steffen D."/>
            <person name="Sanders M."/>
            <person name="Ma J."/>
            <person name="Kohara Y."/>
            <person name="Sharp S."/>
            <person name="Simmonds M."/>
            <person name="Spiegler S."/>
            <person name="Tivey A."/>
            <person name="Sugano S."/>
            <person name="White B."/>
            <person name="Walker D."/>
            <person name="Woodward J."/>
            <person name="Winckler T."/>
            <person name="Tanaka Y."/>
            <person name="Shaulsky G."/>
            <person name="Schleicher M."/>
            <person name="Weinstock G."/>
            <person name="Rosenthal A."/>
            <person name="Cox E.C."/>
            <person name="Chisholm R.L."/>
            <person name="Gibbs R."/>
            <person name="Loomis W.F."/>
            <person name="Platzer M."/>
            <person name="Kay R.R."/>
            <person name="Williams J."/>
            <person name="Dear P.H."/>
            <person name="Noegel A.A."/>
            <person name="Barrell B."/>
            <person name="Kuspa A."/>
        </authorList>
    </citation>
    <scope>NUCLEOTIDE SEQUENCE [LARGE SCALE GENOMIC DNA]</scope>
    <source>
        <strain evidence="7 8">AX4</strain>
    </source>
</reference>
<feature type="chain" id="PRO_5004248971" evidence="2">
    <location>
        <begin position="23"/>
        <end position="1393"/>
    </location>
</feature>
<dbReference type="Pfam" id="PF22933">
    <property type="entry name" value="ComC_SSD"/>
    <property type="match status" value="1"/>
</dbReference>
<feature type="transmembrane region" description="Helical" evidence="1">
    <location>
        <begin position="1349"/>
        <end position="1372"/>
    </location>
</feature>
<dbReference type="eggNOG" id="ENOG502SC7H">
    <property type="taxonomic scope" value="Eukaryota"/>
</dbReference>
<dbReference type="KEGG" id="ddi:DDB_G0292812"/>
<dbReference type="dictyBase" id="DDB_G0292812">
    <property type="gene designation" value="mipA"/>
</dbReference>
<feature type="signal peptide" evidence="2">
    <location>
        <begin position="1"/>
        <end position="22"/>
    </location>
</feature>
<dbReference type="InterPro" id="IPR055463">
    <property type="entry name" value="DUF7035"/>
</dbReference>
<feature type="domain" description="DUF7034" evidence="4">
    <location>
        <begin position="824"/>
        <end position="933"/>
    </location>
</feature>
<proteinExistence type="predicted"/>
<dbReference type="Proteomes" id="UP000002195">
    <property type="component" value="Unassembled WGS sequence"/>
</dbReference>
<evidence type="ECO:0000259" key="5">
    <source>
        <dbReference type="Pfam" id="PF23034"/>
    </source>
</evidence>
<dbReference type="PaxDb" id="44689-DDB0220117"/>
<dbReference type="InterPro" id="IPR055462">
    <property type="entry name" value="DUF7034"/>
</dbReference>
<evidence type="ECO:0000256" key="2">
    <source>
        <dbReference type="SAM" id="SignalP"/>
    </source>
</evidence>
<dbReference type="VEuPathDB" id="AmoebaDB:DDB_G0292812"/>
<evidence type="ECO:0000313" key="7">
    <source>
        <dbReference type="EMBL" id="EAL60955.1"/>
    </source>
</evidence>
<dbReference type="PANTHER" id="PTHR31378:SF29">
    <property type="entry name" value="EGF-LIKE DOMAIN-CONTAINING PROTEIN-RELATED"/>
    <property type="match status" value="1"/>
</dbReference>
<dbReference type="InterPro" id="IPR057709">
    <property type="entry name" value="DUF7949"/>
</dbReference>
<dbReference type="OMA" id="NEREVTY"/>
<dbReference type="InParanoid" id="Q54CK5"/>
<dbReference type="EMBL" id="AAFI02000197">
    <property type="protein sequence ID" value="EAL60955.1"/>
    <property type="molecule type" value="Genomic_DNA"/>
</dbReference>
<evidence type="ECO:0000313" key="8">
    <source>
        <dbReference type="Proteomes" id="UP000002195"/>
    </source>
</evidence>
<dbReference type="Pfam" id="PF23033">
    <property type="entry name" value="DUF7034"/>
    <property type="match status" value="1"/>
</dbReference>
<dbReference type="GeneID" id="8628930"/>
<evidence type="ECO:0000259" key="6">
    <source>
        <dbReference type="Pfam" id="PF25820"/>
    </source>
</evidence>
<keyword evidence="8" id="KW-1185">Reference proteome</keyword>